<dbReference type="AlphaFoldDB" id="A0A6A6FH34"/>
<gene>
    <name evidence="2" type="ORF">CERZMDRAFT_97273</name>
</gene>
<accession>A0A6A6FH34</accession>
<reference evidence="2" key="1">
    <citation type="journal article" date="2020" name="Stud. Mycol.">
        <title>101 Dothideomycetes genomes: a test case for predicting lifestyles and emergence of pathogens.</title>
        <authorList>
            <person name="Haridas S."/>
            <person name="Albert R."/>
            <person name="Binder M."/>
            <person name="Bloem J."/>
            <person name="Labutti K."/>
            <person name="Salamov A."/>
            <person name="Andreopoulos B."/>
            <person name="Baker S."/>
            <person name="Barry K."/>
            <person name="Bills G."/>
            <person name="Bluhm B."/>
            <person name="Cannon C."/>
            <person name="Castanera R."/>
            <person name="Culley D."/>
            <person name="Daum C."/>
            <person name="Ezra D."/>
            <person name="Gonzalez J."/>
            <person name="Henrissat B."/>
            <person name="Kuo A."/>
            <person name="Liang C."/>
            <person name="Lipzen A."/>
            <person name="Lutzoni F."/>
            <person name="Magnuson J."/>
            <person name="Mondo S."/>
            <person name="Nolan M."/>
            <person name="Ohm R."/>
            <person name="Pangilinan J."/>
            <person name="Park H.-J."/>
            <person name="Ramirez L."/>
            <person name="Alfaro M."/>
            <person name="Sun H."/>
            <person name="Tritt A."/>
            <person name="Yoshinaga Y."/>
            <person name="Zwiers L.-H."/>
            <person name="Turgeon B."/>
            <person name="Goodwin S."/>
            <person name="Spatafora J."/>
            <person name="Crous P."/>
            <person name="Grigoriev I."/>
        </authorList>
    </citation>
    <scope>NUCLEOTIDE SEQUENCE</scope>
    <source>
        <strain evidence="2">SCOH1-5</strain>
    </source>
</reference>
<protein>
    <submittedName>
        <fullName evidence="2">Uncharacterized protein</fullName>
    </submittedName>
</protein>
<feature type="chain" id="PRO_5025367511" evidence="1">
    <location>
        <begin position="20"/>
        <end position="67"/>
    </location>
</feature>
<keyword evidence="3" id="KW-1185">Reference proteome</keyword>
<keyword evidence="1" id="KW-0732">Signal</keyword>
<sequence>MQFAVVLTSLLTLAGFAIAECSNDFCLCQYCTDLQTCANRYCPGGVTTGPQPNCAAVPPPNDCSPYN</sequence>
<feature type="signal peptide" evidence="1">
    <location>
        <begin position="1"/>
        <end position="19"/>
    </location>
</feature>
<evidence type="ECO:0000313" key="3">
    <source>
        <dbReference type="Proteomes" id="UP000799539"/>
    </source>
</evidence>
<dbReference type="EMBL" id="ML992672">
    <property type="protein sequence ID" value="KAF2212777.1"/>
    <property type="molecule type" value="Genomic_DNA"/>
</dbReference>
<name>A0A6A6FH34_9PEZI</name>
<organism evidence="2 3">
    <name type="scientific">Cercospora zeae-maydis SCOH1-5</name>
    <dbReference type="NCBI Taxonomy" id="717836"/>
    <lineage>
        <taxon>Eukaryota</taxon>
        <taxon>Fungi</taxon>
        <taxon>Dikarya</taxon>
        <taxon>Ascomycota</taxon>
        <taxon>Pezizomycotina</taxon>
        <taxon>Dothideomycetes</taxon>
        <taxon>Dothideomycetidae</taxon>
        <taxon>Mycosphaerellales</taxon>
        <taxon>Mycosphaerellaceae</taxon>
        <taxon>Cercospora</taxon>
    </lineage>
</organism>
<evidence type="ECO:0000256" key="1">
    <source>
        <dbReference type="SAM" id="SignalP"/>
    </source>
</evidence>
<proteinExistence type="predicted"/>
<evidence type="ECO:0000313" key="2">
    <source>
        <dbReference type="EMBL" id="KAF2212777.1"/>
    </source>
</evidence>
<dbReference type="Proteomes" id="UP000799539">
    <property type="component" value="Unassembled WGS sequence"/>
</dbReference>